<dbReference type="SUPFAM" id="SSF81296">
    <property type="entry name" value="E set domains"/>
    <property type="match status" value="1"/>
</dbReference>
<keyword evidence="11 12" id="KW-0482">Metalloprotease</keyword>
<keyword evidence="10 12" id="KW-0862">Zinc</keyword>
<evidence type="ECO:0008006" key="16">
    <source>
        <dbReference type="Google" id="ProtNLM"/>
    </source>
</evidence>
<dbReference type="Pfam" id="PF02115">
    <property type="entry name" value="Rho_GDI"/>
    <property type="match status" value="1"/>
</dbReference>
<comment type="cofactor">
    <cofactor evidence="1">
        <name>Zn(2+)</name>
        <dbReference type="ChEBI" id="CHEBI:29105"/>
    </cofactor>
</comment>
<evidence type="ECO:0000313" key="14">
    <source>
        <dbReference type="EMBL" id="CAI8599976.1"/>
    </source>
</evidence>
<accession>A0AAV0ZQD7</accession>
<name>A0AAV0ZQD7_VICFA</name>
<dbReference type="Gene3D" id="2.70.50.30">
    <property type="entry name" value="Coagulation Factor XIII, subunit A, domain 1"/>
    <property type="match status" value="1"/>
</dbReference>
<proteinExistence type="inferred from homology"/>
<evidence type="ECO:0000256" key="7">
    <source>
        <dbReference type="ARBA" id="ARBA00022670"/>
    </source>
</evidence>
<dbReference type="GO" id="GO:0008237">
    <property type="term" value="F:metallopeptidase activity"/>
    <property type="evidence" value="ECO:0007669"/>
    <property type="project" value="UniProtKB-KW"/>
</dbReference>
<keyword evidence="7 12" id="KW-0645">Protease</keyword>
<dbReference type="AlphaFoldDB" id="A0AAV0ZQD7"/>
<dbReference type="SUPFAM" id="SSF101821">
    <property type="entry name" value="Aminopeptidase/glucanase lid domain"/>
    <property type="match status" value="1"/>
</dbReference>
<dbReference type="InterPro" id="IPR024792">
    <property type="entry name" value="RhoGDI_dom_sf"/>
</dbReference>
<gene>
    <name evidence="14" type="ORF">VFH_II199720</name>
</gene>
<comment type="subcellular location">
    <subcellularLocation>
        <location evidence="2">Cytoplasm</location>
    </subcellularLocation>
</comment>
<sequence length="386" mass="42948">MSKDEGTVVSDLINFLNASPTALHAVDEAKKQLQAVGYEQISEKEVWELKAGHKYFLTRNHSTIVAFAVGKRYVAGNGFHIIGAHTDSPCLKLKPVTKVVKGGILEVGVQTYGGGLWYTWFDRDLTVAERVILKRENAGCVSYSHRLVRIEEPIMRVPTLAIHLDRGVNDGFKVNTQTHLVPILATSLKAEVNKVSSENGSVESGKQNDGRKENDKTGSSNAKHHPILLQLLASKLECHSSFFLFDRRFGCRFRSSSSPPFPIPILHARPIPIATATALCPPDSDCHRDCLMPARFRFGGCRYRLMFTFQVNHNIVSGLKYTNTVWKTGLKVDSTKEMIGTFSPQAEPYTHEMPEDTTPFGLFARGTYSARTKVPFLSPRICRSSP</sequence>
<dbReference type="PANTHER" id="PTHR28570:SF16">
    <property type="entry name" value="ASPARTYL AMINOPEPTIDASE-RELATED"/>
    <property type="match status" value="1"/>
</dbReference>
<dbReference type="GO" id="GO:0005737">
    <property type="term" value="C:cytoplasm"/>
    <property type="evidence" value="ECO:0007669"/>
    <property type="project" value="UniProtKB-SubCell"/>
</dbReference>
<evidence type="ECO:0000256" key="3">
    <source>
        <dbReference type="ARBA" id="ARBA00008290"/>
    </source>
</evidence>
<dbReference type="Pfam" id="PF02127">
    <property type="entry name" value="Peptidase_M18"/>
    <property type="match status" value="1"/>
</dbReference>
<dbReference type="FunFam" id="2.30.250.10:FF:000001">
    <property type="entry name" value="Aspartyl aminopeptidase 1"/>
    <property type="match status" value="1"/>
</dbReference>
<dbReference type="GO" id="GO:0005094">
    <property type="term" value="F:Rho GDP-dissociation inhibitor activity"/>
    <property type="evidence" value="ECO:0007669"/>
    <property type="project" value="InterPro"/>
</dbReference>
<reference evidence="14 15" key="1">
    <citation type="submission" date="2023-01" db="EMBL/GenBank/DDBJ databases">
        <authorList>
            <person name="Kreplak J."/>
        </authorList>
    </citation>
    <scope>NUCLEOTIDE SEQUENCE [LARGE SCALE GENOMIC DNA]</scope>
</reference>
<evidence type="ECO:0000256" key="11">
    <source>
        <dbReference type="ARBA" id="ARBA00023049"/>
    </source>
</evidence>
<comment type="similarity">
    <text evidence="3 12">Belongs to the peptidase M18 family.</text>
</comment>
<protein>
    <recommendedName>
        <fullName evidence="16">Aspartyl aminopeptidase</fullName>
    </recommendedName>
</protein>
<dbReference type="InterPro" id="IPR014756">
    <property type="entry name" value="Ig_E-set"/>
</dbReference>
<dbReference type="PRINTS" id="PR00932">
    <property type="entry name" value="AMINO1PTASE"/>
</dbReference>
<keyword evidence="8 12" id="KW-0479">Metal-binding</keyword>
<evidence type="ECO:0000256" key="4">
    <source>
        <dbReference type="ARBA" id="ARBA00009758"/>
    </source>
</evidence>
<dbReference type="InterPro" id="IPR023358">
    <property type="entry name" value="Peptidase_M18_dom2"/>
</dbReference>
<dbReference type="InterPro" id="IPR001948">
    <property type="entry name" value="Peptidase_M18"/>
</dbReference>
<comment type="similarity">
    <text evidence="4">Belongs to the Rho GDI family.</text>
</comment>
<evidence type="ECO:0000256" key="6">
    <source>
        <dbReference type="ARBA" id="ARBA00022490"/>
    </source>
</evidence>
<evidence type="ECO:0000256" key="1">
    <source>
        <dbReference type="ARBA" id="ARBA00001947"/>
    </source>
</evidence>
<keyword evidence="15" id="KW-1185">Reference proteome</keyword>
<feature type="compositionally biased region" description="Polar residues" evidence="13">
    <location>
        <begin position="195"/>
        <end position="205"/>
    </location>
</feature>
<evidence type="ECO:0000256" key="12">
    <source>
        <dbReference type="RuleBase" id="RU004386"/>
    </source>
</evidence>
<evidence type="ECO:0000313" key="15">
    <source>
        <dbReference type="Proteomes" id="UP001157006"/>
    </source>
</evidence>
<keyword evidence="5 12" id="KW-0031">Aminopeptidase</keyword>
<dbReference type="Gene3D" id="2.30.250.10">
    <property type="entry name" value="Aminopeptidase i, Domain 2"/>
    <property type="match status" value="1"/>
</dbReference>
<dbReference type="SUPFAM" id="SSF53187">
    <property type="entry name" value="Zn-dependent exopeptidases"/>
    <property type="match status" value="1"/>
</dbReference>
<feature type="compositionally biased region" description="Basic and acidic residues" evidence="13">
    <location>
        <begin position="206"/>
        <end position="216"/>
    </location>
</feature>
<dbReference type="InterPro" id="IPR000406">
    <property type="entry name" value="Rho_GDI"/>
</dbReference>
<evidence type="ECO:0000256" key="8">
    <source>
        <dbReference type="ARBA" id="ARBA00022723"/>
    </source>
</evidence>
<keyword evidence="6" id="KW-0963">Cytoplasm</keyword>
<dbReference type="GO" id="GO:0008270">
    <property type="term" value="F:zinc ion binding"/>
    <property type="evidence" value="ECO:0007669"/>
    <property type="project" value="InterPro"/>
</dbReference>
<evidence type="ECO:0000256" key="2">
    <source>
        <dbReference type="ARBA" id="ARBA00004496"/>
    </source>
</evidence>
<dbReference type="GO" id="GO:0007266">
    <property type="term" value="P:Rho protein signal transduction"/>
    <property type="evidence" value="ECO:0007669"/>
    <property type="project" value="InterPro"/>
</dbReference>
<evidence type="ECO:0000256" key="9">
    <source>
        <dbReference type="ARBA" id="ARBA00022801"/>
    </source>
</evidence>
<keyword evidence="9 12" id="KW-0378">Hydrolase</keyword>
<evidence type="ECO:0000256" key="10">
    <source>
        <dbReference type="ARBA" id="ARBA00022833"/>
    </source>
</evidence>
<dbReference type="EMBL" id="OX451737">
    <property type="protein sequence ID" value="CAI8599976.1"/>
    <property type="molecule type" value="Genomic_DNA"/>
</dbReference>
<feature type="region of interest" description="Disordered" evidence="13">
    <location>
        <begin position="195"/>
        <end position="221"/>
    </location>
</feature>
<dbReference type="GO" id="GO:0006508">
    <property type="term" value="P:proteolysis"/>
    <property type="evidence" value="ECO:0007669"/>
    <property type="project" value="UniProtKB-KW"/>
</dbReference>
<evidence type="ECO:0000256" key="5">
    <source>
        <dbReference type="ARBA" id="ARBA00022438"/>
    </source>
</evidence>
<dbReference type="Proteomes" id="UP001157006">
    <property type="component" value="Chromosome 2"/>
</dbReference>
<organism evidence="14 15">
    <name type="scientific">Vicia faba</name>
    <name type="common">Broad bean</name>
    <name type="synonym">Faba vulgaris</name>
    <dbReference type="NCBI Taxonomy" id="3906"/>
    <lineage>
        <taxon>Eukaryota</taxon>
        <taxon>Viridiplantae</taxon>
        <taxon>Streptophyta</taxon>
        <taxon>Embryophyta</taxon>
        <taxon>Tracheophyta</taxon>
        <taxon>Spermatophyta</taxon>
        <taxon>Magnoliopsida</taxon>
        <taxon>eudicotyledons</taxon>
        <taxon>Gunneridae</taxon>
        <taxon>Pentapetalae</taxon>
        <taxon>rosids</taxon>
        <taxon>fabids</taxon>
        <taxon>Fabales</taxon>
        <taxon>Fabaceae</taxon>
        <taxon>Papilionoideae</taxon>
        <taxon>50 kb inversion clade</taxon>
        <taxon>NPAAA clade</taxon>
        <taxon>Hologalegina</taxon>
        <taxon>IRL clade</taxon>
        <taxon>Fabeae</taxon>
        <taxon>Vicia</taxon>
    </lineage>
</organism>
<dbReference type="PANTHER" id="PTHR28570">
    <property type="entry name" value="ASPARTYL AMINOPEPTIDASE"/>
    <property type="match status" value="1"/>
</dbReference>
<dbReference type="GO" id="GO:0004177">
    <property type="term" value="F:aminopeptidase activity"/>
    <property type="evidence" value="ECO:0007669"/>
    <property type="project" value="UniProtKB-KW"/>
</dbReference>
<evidence type="ECO:0000256" key="13">
    <source>
        <dbReference type="SAM" id="MobiDB-lite"/>
    </source>
</evidence>